<feature type="transmembrane region" description="Helical" evidence="1">
    <location>
        <begin position="63"/>
        <end position="81"/>
    </location>
</feature>
<organism evidence="2 3">
    <name type="scientific">Gemelliphila asaccharolytica</name>
    <dbReference type="NCBI Taxonomy" id="502393"/>
    <lineage>
        <taxon>Bacteria</taxon>
        <taxon>Bacillati</taxon>
        <taxon>Bacillota</taxon>
        <taxon>Bacilli</taxon>
        <taxon>Bacillales</taxon>
        <taxon>Gemellaceae</taxon>
        <taxon>Gemelliphila</taxon>
    </lineage>
</organism>
<reference evidence="2 3" key="1">
    <citation type="submission" date="2016-01" db="EMBL/GenBank/DDBJ databases">
        <authorList>
            <person name="Mitreva M."/>
            <person name="Pepin K.H."/>
            <person name="Mihindukulasuriya K.A."/>
            <person name="Fulton R."/>
            <person name="Fronick C."/>
            <person name="O'Laughlin M."/>
            <person name="Miner T."/>
            <person name="Herter B."/>
            <person name="Rosa B.A."/>
            <person name="Cordes M."/>
            <person name="Tomlinson C."/>
            <person name="Wollam A."/>
            <person name="Palsikar V.B."/>
            <person name="Mardis E.R."/>
            <person name="Wilson R.K."/>
        </authorList>
    </citation>
    <scope>NUCLEOTIDE SEQUENCE [LARGE SCALE GENOMIC DNA]</scope>
    <source>
        <strain evidence="2 3">KA00071</strain>
    </source>
</reference>
<keyword evidence="1" id="KW-1133">Transmembrane helix</keyword>
<proteinExistence type="predicted"/>
<dbReference type="Pfam" id="PF20040">
    <property type="entry name" value="DUF6442"/>
    <property type="match status" value="1"/>
</dbReference>
<name>A0ABR5TP02_9BACL</name>
<feature type="transmembrane region" description="Helical" evidence="1">
    <location>
        <begin position="37"/>
        <end position="57"/>
    </location>
</feature>
<keyword evidence="1" id="KW-0472">Membrane</keyword>
<dbReference type="Proteomes" id="UP000070467">
    <property type="component" value="Unassembled WGS sequence"/>
</dbReference>
<sequence length="116" mass="13583">MTKKDNNYKLNLNFNLKGVSMNKHFSKRKKLSEYSGIELSFALCFILVFIFLTIDFLKGTDNVVTRSIFSCFCACYTFLLYSKRNSKFFLIASIFFTLSCLVYLFEYIKVSFGLLF</sequence>
<gene>
    <name evidence="2" type="ORF">HMPREF1871_01096</name>
</gene>
<protein>
    <submittedName>
        <fullName evidence="2">Uncharacterized protein</fullName>
    </submittedName>
</protein>
<feature type="transmembrane region" description="Helical" evidence="1">
    <location>
        <begin position="88"/>
        <end position="108"/>
    </location>
</feature>
<keyword evidence="3" id="KW-1185">Reference proteome</keyword>
<evidence type="ECO:0000313" key="2">
    <source>
        <dbReference type="EMBL" id="KXB56409.1"/>
    </source>
</evidence>
<evidence type="ECO:0000313" key="3">
    <source>
        <dbReference type="Proteomes" id="UP000070467"/>
    </source>
</evidence>
<comment type="caution">
    <text evidence="2">The sequence shown here is derived from an EMBL/GenBank/DDBJ whole genome shotgun (WGS) entry which is preliminary data.</text>
</comment>
<accession>A0ABR5TP02</accession>
<evidence type="ECO:0000256" key="1">
    <source>
        <dbReference type="SAM" id="Phobius"/>
    </source>
</evidence>
<keyword evidence="1" id="KW-0812">Transmembrane</keyword>
<dbReference type="InterPro" id="IPR045620">
    <property type="entry name" value="DUF6442"/>
</dbReference>
<dbReference type="EMBL" id="LSDB01000058">
    <property type="protein sequence ID" value="KXB56409.1"/>
    <property type="molecule type" value="Genomic_DNA"/>
</dbReference>